<organism evidence="3 4">
    <name type="scientific">Salinigranum rubrum</name>
    <dbReference type="NCBI Taxonomy" id="755307"/>
    <lineage>
        <taxon>Archaea</taxon>
        <taxon>Methanobacteriati</taxon>
        <taxon>Methanobacteriota</taxon>
        <taxon>Stenosarchaea group</taxon>
        <taxon>Halobacteria</taxon>
        <taxon>Halobacteriales</taxon>
        <taxon>Haloferacaceae</taxon>
        <taxon>Salinigranum</taxon>
    </lineage>
</organism>
<dbReference type="KEGG" id="srub:C2R22_01375"/>
<sequence>MAAEPHPDIQELLDQLAAMGVPDFADLSVDGARSLIVDLFTVDEGLRDEVGGVQDLEIAGPNGGVPIRVYRPGGGGPHPVVVYSHGGGWVVGNLDTHDQGCRALCNAGDCVVVSVDYRLAPEHPFPAPVEDCYAATEWVADHGDLLGADTDRLVVAGDSAGGNLSAAVALLARERGGPDVAHQYLVYPVTNHAFDTDSYTENAEGYFLTRAGMEWFWDHYLETDVDGLNPLASPLRARDLSDLPPATVVTCGFDPLRDEGRAYAGRLEAAGVDVTHHHHEEMIHGFFGMLAEPDLPQAREAVATAGETIREL</sequence>
<evidence type="ECO:0000313" key="3">
    <source>
        <dbReference type="EMBL" id="AUV80471.1"/>
    </source>
</evidence>
<dbReference type="PANTHER" id="PTHR48081">
    <property type="entry name" value="AB HYDROLASE SUPERFAMILY PROTEIN C4A8.06C"/>
    <property type="match status" value="1"/>
</dbReference>
<dbReference type="Proteomes" id="UP000236584">
    <property type="component" value="Chromosome"/>
</dbReference>
<dbReference type="FunFam" id="3.40.50.1820:FF:000089">
    <property type="entry name" value="Alpha/beta hydrolase"/>
    <property type="match status" value="1"/>
</dbReference>
<evidence type="ECO:0000313" key="4">
    <source>
        <dbReference type="Proteomes" id="UP000236584"/>
    </source>
</evidence>
<dbReference type="EMBL" id="CP026309">
    <property type="protein sequence ID" value="AUV80471.1"/>
    <property type="molecule type" value="Genomic_DNA"/>
</dbReference>
<evidence type="ECO:0000256" key="1">
    <source>
        <dbReference type="ARBA" id="ARBA00022801"/>
    </source>
</evidence>
<feature type="domain" description="Alpha/beta hydrolase fold-3" evidence="2">
    <location>
        <begin position="81"/>
        <end position="287"/>
    </location>
</feature>
<dbReference type="GeneID" id="35590698"/>
<name>A0A2I8VEZ5_9EURY</name>
<keyword evidence="4" id="KW-1185">Reference proteome</keyword>
<dbReference type="InterPro" id="IPR013094">
    <property type="entry name" value="AB_hydrolase_3"/>
</dbReference>
<dbReference type="RefSeq" id="WP_103423979.1">
    <property type="nucleotide sequence ID" value="NZ_CP026309.1"/>
</dbReference>
<dbReference type="Gene3D" id="3.40.50.1820">
    <property type="entry name" value="alpha/beta hydrolase"/>
    <property type="match status" value="1"/>
</dbReference>
<protein>
    <submittedName>
        <fullName evidence="3">Alpha/beta hydrolase</fullName>
    </submittedName>
</protein>
<accession>A0A2I8VEZ5</accession>
<dbReference type="GO" id="GO:0016787">
    <property type="term" value="F:hydrolase activity"/>
    <property type="evidence" value="ECO:0007669"/>
    <property type="project" value="UniProtKB-KW"/>
</dbReference>
<keyword evidence="1 3" id="KW-0378">Hydrolase</keyword>
<dbReference type="Pfam" id="PF07859">
    <property type="entry name" value="Abhydrolase_3"/>
    <property type="match status" value="1"/>
</dbReference>
<evidence type="ECO:0000259" key="2">
    <source>
        <dbReference type="Pfam" id="PF07859"/>
    </source>
</evidence>
<dbReference type="OrthoDB" id="33195at2157"/>
<gene>
    <name evidence="3" type="ORF">C2R22_01375</name>
</gene>
<dbReference type="AlphaFoldDB" id="A0A2I8VEZ5"/>
<dbReference type="PANTHER" id="PTHR48081:SF8">
    <property type="entry name" value="ALPHA_BETA HYDROLASE FOLD-3 DOMAIN-CONTAINING PROTEIN-RELATED"/>
    <property type="match status" value="1"/>
</dbReference>
<dbReference type="InterPro" id="IPR050300">
    <property type="entry name" value="GDXG_lipolytic_enzyme"/>
</dbReference>
<dbReference type="InterPro" id="IPR029058">
    <property type="entry name" value="AB_hydrolase_fold"/>
</dbReference>
<dbReference type="SUPFAM" id="SSF53474">
    <property type="entry name" value="alpha/beta-Hydrolases"/>
    <property type="match status" value="1"/>
</dbReference>
<reference evidence="3 4" key="1">
    <citation type="submission" date="2018-01" db="EMBL/GenBank/DDBJ databases">
        <title>Complete genome sequence of Salinigranum rubrum GX10T, an extremely halophilic archaeon isolated from a marine solar saltern.</title>
        <authorList>
            <person name="Han S."/>
        </authorList>
    </citation>
    <scope>NUCLEOTIDE SEQUENCE [LARGE SCALE GENOMIC DNA]</scope>
    <source>
        <strain evidence="3 4">GX10</strain>
    </source>
</reference>
<proteinExistence type="predicted"/>